<evidence type="ECO:0000256" key="1">
    <source>
        <dbReference type="ARBA" id="ARBA00004127"/>
    </source>
</evidence>
<organism evidence="11 12">
    <name type="scientific">Tumebacillus avium</name>
    <dbReference type="NCBI Taxonomy" id="1903704"/>
    <lineage>
        <taxon>Bacteria</taxon>
        <taxon>Bacillati</taxon>
        <taxon>Bacillota</taxon>
        <taxon>Bacilli</taxon>
        <taxon>Bacillales</taxon>
        <taxon>Alicyclobacillaceae</taxon>
        <taxon>Tumebacillus</taxon>
    </lineage>
</organism>
<dbReference type="GO" id="GO:0006874">
    <property type="term" value="P:intracellular calcium ion homeostasis"/>
    <property type="evidence" value="ECO:0007669"/>
    <property type="project" value="TreeGrafter"/>
</dbReference>
<comment type="subcellular location">
    <subcellularLocation>
        <location evidence="1">Endomembrane system</location>
        <topology evidence="1">Multi-pass membrane protein</topology>
    </subcellularLocation>
</comment>
<dbReference type="GO" id="GO:0016020">
    <property type="term" value="C:membrane"/>
    <property type="evidence" value="ECO:0007669"/>
    <property type="project" value="InterPro"/>
</dbReference>
<feature type="transmembrane region" description="Helical" evidence="9">
    <location>
        <begin position="267"/>
        <end position="294"/>
    </location>
</feature>
<feature type="domain" description="Sodium/calcium exchanger membrane region" evidence="10">
    <location>
        <begin position="203"/>
        <end position="341"/>
    </location>
</feature>
<dbReference type="Proteomes" id="UP000195437">
    <property type="component" value="Chromosome"/>
</dbReference>
<reference evidence="12" key="1">
    <citation type="submission" date="2017-05" db="EMBL/GenBank/DDBJ databases">
        <authorList>
            <person name="Sung H."/>
        </authorList>
    </citation>
    <scope>NUCLEOTIDE SEQUENCE [LARGE SCALE GENOMIC DNA]</scope>
    <source>
        <strain evidence="12">AR23208</strain>
    </source>
</reference>
<dbReference type="PANTHER" id="PTHR31503">
    <property type="entry name" value="VACUOLAR CALCIUM ION TRANSPORTER"/>
    <property type="match status" value="1"/>
</dbReference>
<name>A0A1Y0IVH7_9BACL</name>
<evidence type="ECO:0000313" key="11">
    <source>
        <dbReference type="EMBL" id="ARU63393.1"/>
    </source>
</evidence>
<gene>
    <name evidence="11" type="ORF">CBW65_22170</name>
</gene>
<dbReference type="InterPro" id="IPR004837">
    <property type="entry name" value="NaCa_Exmemb"/>
</dbReference>
<keyword evidence="8 9" id="KW-0472">Membrane</keyword>
<evidence type="ECO:0000256" key="5">
    <source>
        <dbReference type="ARBA" id="ARBA00022837"/>
    </source>
</evidence>
<feature type="transmembrane region" description="Helical" evidence="9">
    <location>
        <begin position="92"/>
        <end position="113"/>
    </location>
</feature>
<feature type="transmembrane region" description="Helical" evidence="9">
    <location>
        <begin position="29"/>
        <end position="47"/>
    </location>
</feature>
<dbReference type="InterPro" id="IPR004798">
    <property type="entry name" value="CAX-like"/>
</dbReference>
<dbReference type="Gene3D" id="1.20.1420.30">
    <property type="entry name" value="NCX, central ion-binding region"/>
    <property type="match status" value="1"/>
</dbReference>
<evidence type="ECO:0000256" key="3">
    <source>
        <dbReference type="ARBA" id="ARBA00022568"/>
    </source>
</evidence>
<proteinExistence type="inferred from homology"/>
<evidence type="ECO:0000256" key="8">
    <source>
        <dbReference type="ARBA" id="ARBA00023136"/>
    </source>
</evidence>
<protein>
    <recommendedName>
        <fullName evidence="9">Ca(2+)/H(+) antiporter</fullName>
    </recommendedName>
</protein>
<evidence type="ECO:0000256" key="4">
    <source>
        <dbReference type="ARBA" id="ARBA00022692"/>
    </source>
</evidence>
<dbReference type="OrthoDB" id="9776105at2"/>
<feature type="transmembrane region" description="Helical" evidence="9">
    <location>
        <begin position="158"/>
        <end position="179"/>
    </location>
</feature>
<dbReference type="PANTHER" id="PTHR31503:SF22">
    <property type="entry name" value="VACUOLAR CALCIUM ION TRANSPORTER"/>
    <property type="match status" value="1"/>
</dbReference>
<keyword evidence="3 9" id="KW-0109">Calcium transport</keyword>
<keyword evidence="6 9" id="KW-1133">Transmembrane helix</keyword>
<keyword evidence="9" id="KW-0050">Antiport</keyword>
<feature type="domain" description="Sodium/calcium exchanger membrane region" evidence="10">
    <location>
        <begin position="27"/>
        <end position="178"/>
    </location>
</feature>
<evidence type="ECO:0000256" key="7">
    <source>
        <dbReference type="ARBA" id="ARBA00023065"/>
    </source>
</evidence>
<dbReference type="GO" id="GO:0012505">
    <property type="term" value="C:endomembrane system"/>
    <property type="evidence" value="ECO:0007669"/>
    <property type="project" value="UniProtKB-SubCell"/>
</dbReference>
<keyword evidence="2 9" id="KW-0813">Transport</keyword>
<dbReference type="EMBL" id="CP021434">
    <property type="protein sequence ID" value="ARU63393.1"/>
    <property type="molecule type" value="Genomic_DNA"/>
</dbReference>
<sequence>MQRIMLILLAITLPLSVIGKFMHWSEVALFAIACAAIIPLAGVMGRATESIAIHSGPKIGGLMNATFGNAVELIIAFFALREGLIGVVQASLTGSIIGNLLLVAGLSMLVGGIKHPQQKFNRTIAGTNAAMMLLGVVIALVIPAIFGLSNPGGDDLKISIGVSIVVMILYLLGLFFSLFTHRSLFNYTEEMHEEEAEWSVGKAVGILALATAAVAFESELLVHTIEAVSLQFGWSEVFIGVIIVAIIGNAAEHSSAILMAWRNKMDLALEIAVGSSLQIAMFVTPVLVFLSLILGNPMTLVFSWPELAAMVLSVFLINFLAQDGESNWLEGAMALGAYVIIGIGFYYL</sequence>
<evidence type="ECO:0000313" key="12">
    <source>
        <dbReference type="Proteomes" id="UP000195437"/>
    </source>
</evidence>
<dbReference type="GO" id="GO:0015369">
    <property type="term" value="F:calcium:proton antiporter activity"/>
    <property type="evidence" value="ECO:0007669"/>
    <property type="project" value="UniProtKB-UniRule"/>
</dbReference>
<accession>A0A1Y0IVH7</accession>
<evidence type="ECO:0000259" key="10">
    <source>
        <dbReference type="Pfam" id="PF01699"/>
    </source>
</evidence>
<comment type="function">
    <text evidence="9">Ca(+)/H(+) antiporter that extrudes calcium in exchange for external protons.</text>
</comment>
<keyword evidence="7 9" id="KW-0406">Ion transport</keyword>
<evidence type="ECO:0000256" key="6">
    <source>
        <dbReference type="ARBA" id="ARBA00022989"/>
    </source>
</evidence>
<feature type="transmembrane region" description="Helical" evidence="9">
    <location>
        <begin position="59"/>
        <end position="80"/>
    </location>
</feature>
<feature type="transmembrane region" description="Helical" evidence="9">
    <location>
        <begin position="300"/>
        <end position="321"/>
    </location>
</feature>
<dbReference type="NCBIfam" id="TIGR00846">
    <property type="entry name" value="caca2"/>
    <property type="match status" value="1"/>
</dbReference>
<keyword evidence="4 9" id="KW-0812">Transmembrane</keyword>
<dbReference type="InterPro" id="IPR004713">
    <property type="entry name" value="CaH_exchang"/>
</dbReference>
<dbReference type="RefSeq" id="WP_087458738.1">
    <property type="nucleotide sequence ID" value="NZ_CP021434.1"/>
</dbReference>
<dbReference type="NCBIfam" id="TIGR00378">
    <property type="entry name" value="cax"/>
    <property type="match status" value="1"/>
</dbReference>
<keyword evidence="12" id="KW-1185">Reference proteome</keyword>
<dbReference type="InterPro" id="IPR044880">
    <property type="entry name" value="NCX_ion-bd_dom_sf"/>
</dbReference>
<feature type="transmembrane region" description="Helical" evidence="9">
    <location>
        <begin position="125"/>
        <end position="146"/>
    </location>
</feature>
<evidence type="ECO:0000256" key="9">
    <source>
        <dbReference type="RuleBase" id="RU365028"/>
    </source>
</evidence>
<evidence type="ECO:0000256" key="2">
    <source>
        <dbReference type="ARBA" id="ARBA00022448"/>
    </source>
</evidence>
<feature type="transmembrane region" description="Helical" evidence="9">
    <location>
        <begin position="328"/>
        <end position="347"/>
    </location>
</feature>
<dbReference type="Pfam" id="PF01699">
    <property type="entry name" value="Na_Ca_ex"/>
    <property type="match status" value="2"/>
</dbReference>
<comment type="similarity">
    <text evidence="9">Belongs to the Ca(2+):cation antiporter (CaCA) (TC 2.A.19) family.</text>
</comment>
<feature type="transmembrane region" description="Helical" evidence="9">
    <location>
        <begin position="200"/>
        <end position="216"/>
    </location>
</feature>
<comment type="caution">
    <text evidence="9">Lacks conserved residue(s) required for the propagation of feature annotation.</text>
</comment>
<dbReference type="AlphaFoldDB" id="A0A1Y0IVH7"/>
<keyword evidence="5 9" id="KW-0106">Calcium</keyword>
<dbReference type="KEGG" id="tum:CBW65_22170"/>